<keyword evidence="4" id="KW-0472">Membrane</keyword>
<name>A0A238JK92_9RHOB</name>
<evidence type="ECO:0000256" key="2">
    <source>
        <dbReference type="ARBA" id="ARBA00023125"/>
    </source>
</evidence>
<keyword evidence="7" id="KW-1185">Reference proteome</keyword>
<dbReference type="RefSeq" id="WP_099249053.1">
    <property type="nucleotide sequence ID" value="NZ_FXXP01000003.1"/>
</dbReference>
<reference evidence="7" key="1">
    <citation type="submission" date="2017-05" db="EMBL/GenBank/DDBJ databases">
        <authorList>
            <person name="Rodrigo-Torres L."/>
            <person name="Arahal R. D."/>
            <person name="Lucena T."/>
        </authorList>
    </citation>
    <scope>NUCLEOTIDE SEQUENCE [LARGE SCALE GENOMIC DNA]</scope>
    <source>
        <strain evidence="7">CECT 8649</strain>
    </source>
</reference>
<sequence>MIDISIAPDDLWLFSGSMISFALCIFVLLGLLLKLRDTKSHRMFVWAMIGFFSINAADHLAELIYNPFIWGPEWLFQWHEIFLPCFMIALYFFVRGLTSAAPKLIRRDWLHLIPIALSFLCLSPALLLPGEIRRDPEAHGLTQDHLDLIQLGDDAFWTLWVVTVLIYGTLCARKLIQHKRNIRDVFSDLTGKTLAWLDALVATILILSLIVIVDEVLDLLNYPEIRFGPTEFLYDLVLVFSFGLFALRAVPPLPGWTSAVLEPPVIETATPAPPSPKPDRYARSGLTPEDLNRYADRLTQRMEVGQLWRNHALSLRALASEISIPSIHLSEVLNTKLGMSFYDYVNQCRIRDACELLATTSHTILEISETVGFNSKSTFNTSFKKVTEQTPSQWRAKHARK</sequence>
<feature type="transmembrane region" description="Helical" evidence="4">
    <location>
        <begin position="44"/>
        <end position="61"/>
    </location>
</feature>
<dbReference type="InterPro" id="IPR018060">
    <property type="entry name" value="HTH_AraC"/>
</dbReference>
<feature type="transmembrane region" description="Helical" evidence="4">
    <location>
        <begin position="109"/>
        <end position="128"/>
    </location>
</feature>
<feature type="transmembrane region" description="Helical" evidence="4">
    <location>
        <begin position="193"/>
        <end position="212"/>
    </location>
</feature>
<proteinExistence type="predicted"/>
<keyword evidence="3" id="KW-0804">Transcription</keyword>
<dbReference type="SUPFAM" id="SSF46689">
    <property type="entry name" value="Homeodomain-like"/>
    <property type="match status" value="1"/>
</dbReference>
<keyword evidence="4" id="KW-0812">Transmembrane</keyword>
<dbReference type="SMART" id="SM00342">
    <property type="entry name" value="HTH_ARAC"/>
    <property type="match status" value="1"/>
</dbReference>
<dbReference type="Gene3D" id="1.10.10.60">
    <property type="entry name" value="Homeodomain-like"/>
    <property type="match status" value="2"/>
</dbReference>
<dbReference type="EMBL" id="FXXP01000003">
    <property type="protein sequence ID" value="SMX30206.1"/>
    <property type="molecule type" value="Genomic_DNA"/>
</dbReference>
<accession>A0A238JK92</accession>
<keyword evidence="1" id="KW-0805">Transcription regulation</keyword>
<dbReference type="PANTHER" id="PTHR43280">
    <property type="entry name" value="ARAC-FAMILY TRANSCRIPTIONAL REGULATOR"/>
    <property type="match status" value="1"/>
</dbReference>
<dbReference type="AlphaFoldDB" id="A0A238JK92"/>
<feature type="domain" description="HTH araC/xylS-type" evidence="5">
    <location>
        <begin position="296"/>
        <end position="397"/>
    </location>
</feature>
<dbReference type="InterPro" id="IPR009057">
    <property type="entry name" value="Homeodomain-like_sf"/>
</dbReference>
<evidence type="ECO:0000256" key="1">
    <source>
        <dbReference type="ARBA" id="ARBA00023015"/>
    </source>
</evidence>
<dbReference type="InterPro" id="IPR020449">
    <property type="entry name" value="Tscrpt_reg_AraC-type_HTH"/>
</dbReference>
<organism evidence="6 7">
    <name type="scientific">Pelagimonas phthalicica</name>
    <dbReference type="NCBI Taxonomy" id="1037362"/>
    <lineage>
        <taxon>Bacteria</taxon>
        <taxon>Pseudomonadati</taxon>
        <taxon>Pseudomonadota</taxon>
        <taxon>Alphaproteobacteria</taxon>
        <taxon>Rhodobacterales</taxon>
        <taxon>Roseobacteraceae</taxon>
        <taxon>Pelagimonas</taxon>
    </lineage>
</organism>
<keyword evidence="4" id="KW-1133">Transmembrane helix</keyword>
<evidence type="ECO:0000256" key="3">
    <source>
        <dbReference type="ARBA" id="ARBA00023163"/>
    </source>
</evidence>
<feature type="transmembrane region" description="Helical" evidence="4">
    <location>
        <begin position="12"/>
        <end position="32"/>
    </location>
</feature>
<dbReference type="Pfam" id="PF12833">
    <property type="entry name" value="HTH_18"/>
    <property type="match status" value="1"/>
</dbReference>
<dbReference type="InterPro" id="IPR018062">
    <property type="entry name" value="HTH_AraC-typ_CS"/>
</dbReference>
<evidence type="ECO:0000313" key="6">
    <source>
        <dbReference type="EMBL" id="SMX30206.1"/>
    </source>
</evidence>
<evidence type="ECO:0000259" key="5">
    <source>
        <dbReference type="PROSITE" id="PS01124"/>
    </source>
</evidence>
<feature type="transmembrane region" description="Helical" evidence="4">
    <location>
        <begin position="155"/>
        <end position="172"/>
    </location>
</feature>
<dbReference type="OrthoDB" id="345413at2"/>
<evidence type="ECO:0000313" key="7">
    <source>
        <dbReference type="Proteomes" id="UP000225972"/>
    </source>
</evidence>
<feature type="transmembrane region" description="Helical" evidence="4">
    <location>
        <begin position="81"/>
        <end position="97"/>
    </location>
</feature>
<dbReference type="GO" id="GO:0043565">
    <property type="term" value="F:sequence-specific DNA binding"/>
    <property type="evidence" value="ECO:0007669"/>
    <property type="project" value="InterPro"/>
</dbReference>
<dbReference type="GO" id="GO:0003700">
    <property type="term" value="F:DNA-binding transcription factor activity"/>
    <property type="evidence" value="ECO:0007669"/>
    <property type="project" value="InterPro"/>
</dbReference>
<feature type="transmembrane region" description="Helical" evidence="4">
    <location>
        <begin position="232"/>
        <end position="250"/>
    </location>
</feature>
<keyword evidence="2" id="KW-0238">DNA-binding</keyword>
<evidence type="ECO:0000256" key="4">
    <source>
        <dbReference type="SAM" id="Phobius"/>
    </source>
</evidence>
<dbReference type="PANTHER" id="PTHR43280:SF29">
    <property type="entry name" value="ARAC-FAMILY TRANSCRIPTIONAL REGULATOR"/>
    <property type="match status" value="1"/>
</dbReference>
<dbReference type="PROSITE" id="PS01124">
    <property type="entry name" value="HTH_ARAC_FAMILY_2"/>
    <property type="match status" value="1"/>
</dbReference>
<protein>
    <submittedName>
        <fullName evidence="6">HTH-type transcriptional regulator YesS</fullName>
    </submittedName>
</protein>
<dbReference type="Proteomes" id="UP000225972">
    <property type="component" value="Unassembled WGS sequence"/>
</dbReference>
<dbReference type="PRINTS" id="PR00032">
    <property type="entry name" value="HTHARAC"/>
</dbReference>
<gene>
    <name evidence="6" type="primary">yesS</name>
    <name evidence="6" type="ORF">TRP8649_04349</name>
</gene>
<dbReference type="PROSITE" id="PS00041">
    <property type="entry name" value="HTH_ARAC_FAMILY_1"/>
    <property type="match status" value="1"/>
</dbReference>